<evidence type="ECO:0000256" key="3">
    <source>
        <dbReference type="ARBA" id="ARBA00011738"/>
    </source>
</evidence>
<dbReference type="InterPro" id="IPR045864">
    <property type="entry name" value="aa-tRNA-synth_II/BPL/LPL"/>
</dbReference>
<dbReference type="GO" id="GO:0006427">
    <property type="term" value="P:histidyl-tRNA aminoacylation"/>
    <property type="evidence" value="ECO:0007669"/>
    <property type="project" value="InterPro"/>
</dbReference>
<feature type="region of interest" description="Disordered" evidence="13">
    <location>
        <begin position="1"/>
        <end position="26"/>
    </location>
</feature>
<evidence type="ECO:0000256" key="4">
    <source>
        <dbReference type="ARBA" id="ARBA00012815"/>
    </source>
</evidence>
<dbReference type="InterPro" id="IPR004516">
    <property type="entry name" value="HisRS/HisZ"/>
</dbReference>
<comment type="subunit">
    <text evidence="3">Homodimer.</text>
</comment>
<comment type="catalytic activity">
    <reaction evidence="12">
        <text>tRNA(His) + L-histidine + ATP = L-histidyl-tRNA(His) + AMP + diphosphate + H(+)</text>
        <dbReference type="Rhea" id="RHEA:17313"/>
        <dbReference type="Rhea" id="RHEA-COMP:9665"/>
        <dbReference type="Rhea" id="RHEA-COMP:9689"/>
        <dbReference type="ChEBI" id="CHEBI:15378"/>
        <dbReference type="ChEBI" id="CHEBI:30616"/>
        <dbReference type="ChEBI" id="CHEBI:33019"/>
        <dbReference type="ChEBI" id="CHEBI:57595"/>
        <dbReference type="ChEBI" id="CHEBI:78442"/>
        <dbReference type="ChEBI" id="CHEBI:78527"/>
        <dbReference type="ChEBI" id="CHEBI:456215"/>
        <dbReference type="EC" id="6.1.1.21"/>
    </reaction>
</comment>
<dbReference type="Pfam" id="PF13393">
    <property type="entry name" value="tRNA-synt_His"/>
    <property type="match status" value="1"/>
</dbReference>
<dbReference type="InterPro" id="IPR041715">
    <property type="entry name" value="HisRS-like_core"/>
</dbReference>
<comment type="caution">
    <text evidence="15">The sequence shown here is derived from an EMBL/GenBank/DDBJ whole genome shotgun (WGS) entry which is preliminary data.</text>
</comment>
<evidence type="ECO:0000256" key="11">
    <source>
        <dbReference type="ARBA" id="ARBA00030619"/>
    </source>
</evidence>
<evidence type="ECO:0000256" key="5">
    <source>
        <dbReference type="ARBA" id="ARBA00022490"/>
    </source>
</evidence>
<comment type="similarity">
    <text evidence="2">Belongs to the class-II aminoacyl-tRNA synthetase family.</text>
</comment>
<sequence>MPEKLNPTESTKKQTTQIEPTPVETKKAKAQKFQSIKGFYDILPEHTALWFKLEDTARRVLAQYGYKNIRMPLVESTDLFVRSVGEHTDIVEKEMYAWEDALNGDKLTLRPEGTAGCVRAVVESNLTYNGPVRLWYSGAMFRHENVQKGRQRQFHQIGVEAFGFDSPQVDAEQIVLLARLWRELGIQDVALQINSIGDAHERAEYRNTLIAYFEQHADLLDEDAKRRLHANPLRILDTKNPRMQAMCDAAPKLIDSLGSETRAHFDGLCKLLDAAGVAYEINARLVRGLDYYNRTVFEWVTTKLGAQGTIAGGGRYDSLVERLGGEATPACGFGIGLERVFLLMQEYGVVVDDAPDVYLVNVGELAESAAFAIAEQLRSANVQVVLHAGGGSFKSQMKKADRSQAKFALILGDDEVANQQVVLKSMHGDKQTEQMKCSVAEAIAYLTVSH</sequence>
<dbReference type="FunFam" id="3.30.930.10:FF:000005">
    <property type="entry name" value="Histidine--tRNA ligase"/>
    <property type="match status" value="1"/>
</dbReference>
<keyword evidence="8" id="KW-0067">ATP-binding</keyword>
<evidence type="ECO:0000259" key="14">
    <source>
        <dbReference type="PROSITE" id="PS50862"/>
    </source>
</evidence>
<evidence type="ECO:0000256" key="7">
    <source>
        <dbReference type="ARBA" id="ARBA00022741"/>
    </source>
</evidence>
<evidence type="ECO:0000256" key="6">
    <source>
        <dbReference type="ARBA" id="ARBA00022598"/>
    </source>
</evidence>
<keyword evidence="6 15" id="KW-0436">Ligase</keyword>
<organism evidence="15">
    <name type="scientific">mine drainage metagenome</name>
    <dbReference type="NCBI Taxonomy" id="410659"/>
    <lineage>
        <taxon>unclassified sequences</taxon>
        <taxon>metagenomes</taxon>
        <taxon>ecological metagenomes</taxon>
    </lineage>
</organism>
<dbReference type="CDD" id="cd00773">
    <property type="entry name" value="HisRS-like_core"/>
    <property type="match status" value="1"/>
</dbReference>
<dbReference type="CDD" id="cd00859">
    <property type="entry name" value="HisRS_anticodon"/>
    <property type="match status" value="1"/>
</dbReference>
<dbReference type="GO" id="GO:0005524">
    <property type="term" value="F:ATP binding"/>
    <property type="evidence" value="ECO:0007669"/>
    <property type="project" value="UniProtKB-KW"/>
</dbReference>
<comment type="subcellular location">
    <subcellularLocation>
        <location evidence="1">Cytoplasm</location>
    </subcellularLocation>
</comment>
<dbReference type="SUPFAM" id="SSF55681">
    <property type="entry name" value="Class II aaRS and biotin synthetases"/>
    <property type="match status" value="1"/>
</dbReference>
<evidence type="ECO:0000256" key="2">
    <source>
        <dbReference type="ARBA" id="ARBA00008226"/>
    </source>
</evidence>
<dbReference type="HAMAP" id="MF_00127">
    <property type="entry name" value="His_tRNA_synth"/>
    <property type="match status" value="1"/>
</dbReference>
<dbReference type="InterPro" id="IPR033656">
    <property type="entry name" value="HisRS_anticodon"/>
</dbReference>
<keyword evidence="10" id="KW-0030">Aminoacyl-tRNA synthetase</keyword>
<dbReference type="InterPro" id="IPR006195">
    <property type="entry name" value="aa-tRNA-synth_II"/>
</dbReference>
<keyword evidence="5" id="KW-0963">Cytoplasm</keyword>
<proteinExistence type="inferred from homology"/>
<dbReference type="EMBL" id="MLJW01000017">
    <property type="protein sequence ID" value="OIR12342.1"/>
    <property type="molecule type" value="Genomic_DNA"/>
</dbReference>
<evidence type="ECO:0000256" key="9">
    <source>
        <dbReference type="ARBA" id="ARBA00022917"/>
    </source>
</evidence>
<dbReference type="InterPro" id="IPR015807">
    <property type="entry name" value="His-tRNA-ligase"/>
</dbReference>
<feature type="compositionally biased region" description="Polar residues" evidence="13">
    <location>
        <begin position="7"/>
        <end position="19"/>
    </location>
</feature>
<keyword evidence="7" id="KW-0547">Nucleotide-binding</keyword>
<evidence type="ECO:0000256" key="13">
    <source>
        <dbReference type="SAM" id="MobiDB-lite"/>
    </source>
</evidence>
<reference evidence="15" key="1">
    <citation type="submission" date="2016-10" db="EMBL/GenBank/DDBJ databases">
        <title>Sequence of Gallionella enrichment culture.</title>
        <authorList>
            <person name="Poehlein A."/>
            <person name="Muehling M."/>
            <person name="Daniel R."/>
        </authorList>
    </citation>
    <scope>NUCLEOTIDE SEQUENCE</scope>
</reference>
<dbReference type="PANTHER" id="PTHR43707">
    <property type="entry name" value="HISTIDYL-TRNA SYNTHETASE"/>
    <property type="match status" value="1"/>
</dbReference>
<name>A0A1J5TJY6_9ZZZZ</name>
<feature type="domain" description="Aminoacyl-transfer RNA synthetases class-II family profile" evidence="14">
    <location>
        <begin position="52"/>
        <end position="355"/>
    </location>
</feature>
<evidence type="ECO:0000256" key="12">
    <source>
        <dbReference type="ARBA" id="ARBA00047639"/>
    </source>
</evidence>
<evidence type="ECO:0000256" key="8">
    <source>
        <dbReference type="ARBA" id="ARBA00022840"/>
    </source>
</evidence>
<dbReference type="Pfam" id="PF03129">
    <property type="entry name" value="HGTP_anticodon"/>
    <property type="match status" value="1"/>
</dbReference>
<dbReference type="GO" id="GO:0005737">
    <property type="term" value="C:cytoplasm"/>
    <property type="evidence" value="ECO:0007669"/>
    <property type="project" value="UniProtKB-SubCell"/>
</dbReference>
<dbReference type="PANTHER" id="PTHR43707:SF1">
    <property type="entry name" value="HISTIDINE--TRNA LIGASE, MITOCHONDRIAL-RELATED"/>
    <property type="match status" value="1"/>
</dbReference>
<dbReference type="PIRSF" id="PIRSF001549">
    <property type="entry name" value="His-tRNA_synth"/>
    <property type="match status" value="1"/>
</dbReference>
<dbReference type="GO" id="GO:0004821">
    <property type="term" value="F:histidine-tRNA ligase activity"/>
    <property type="evidence" value="ECO:0007669"/>
    <property type="project" value="UniProtKB-EC"/>
</dbReference>
<dbReference type="InterPro" id="IPR004154">
    <property type="entry name" value="Anticodon-bd"/>
</dbReference>
<dbReference type="SUPFAM" id="SSF52954">
    <property type="entry name" value="Class II aaRS ABD-related"/>
    <property type="match status" value="1"/>
</dbReference>
<evidence type="ECO:0000313" key="15">
    <source>
        <dbReference type="EMBL" id="OIR12342.1"/>
    </source>
</evidence>
<protein>
    <recommendedName>
        <fullName evidence="4">histidine--tRNA ligase</fullName>
        <ecNumber evidence="4">6.1.1.21</ecNumber>
    </recommendedName>
    <alternativeName>
        <fullName evidence="11">Histidyl-tRNA synthetase</fullName>
    </alternativeName>
</protein>
<dbReference type="Gene3D" id="3.30.930.10">
    <property type="entry name" value="Bira Bifunctional Protein, Domain 2"/>
    <property type="match status" value="1"/>
</dbReference>
<evidence type="ECO:0000256" key="10">
    <source>
        <dbReference type="ARBA" id="ARBA00023146"/>
    </source>
</evidence>
<dbReference type="PROSITE" id="PS50862">
    <property type="entry name" value="AA_TRNA_LIGASE_II"/>
    <property type="match status" value="1"/>
</dbReference>
<dbReference type="Gene3D" id="3.40.50.800">
    <property type="entry name" value="Anticodon-binding domain"/>
    <property type="match status" value="1"/>
</dbReference>
<evidence type="ECO:0000256" key="1">
    <source>
        <dbReference type="ARBA" id="ARBA00004496"/>
    </source>
</evidence>
<dbReference type="NCBIfam" id="TIGR00442">
    <property type="entry name" value="hisS"/>
    <property type="match status" value="1"/>
</dbReference>
<dbReference type="AlphaFoldDB" id="A0A1J5TJY6"/>
<dbReference type="EC" id="6.1.1.21" evidence="4"/>
<accession>A0A1J5TJY6</accession>
<gene>
    <name evidence="15" type="primary">hisS_2</name>
    <name evidence="15" type="ORF">GALL_60410</name>
</gene>
<keyword evidence="9" id="KW-0648">Protein biosynthesis</keyword>
<dbReference type="InterPro" id="IPR036621">
    <property type="entry name" value="Anticodon-bd_dom_sf"/>
</dbReference>